<dbReference type="SUPFAM" id="SSF82171">
    <property type="entry name" value="DPP6 N-terminal domain-like"/>
    <property type="match status" value="1"/>
</dbReference>
<dbReference type="Proteomes" id="UP001626550">
    <property type="component" value="Unassembled WGS sequence"/>
</dbReference>
<evidence type="ECO:0000259" key="1">
    <source>
        <dbReference type="Pfam" id="PF00930"/>
    </source>
</evidence>
<dbReference type="InterPro" id="IPR050278">
    <property type="entry name" value="Serine_Prot_S9B/DPPIV"/>
</dbReference>
<sequence length="424" mass="47516">MYVDFPNTAENDINDLNWKPLFDEKLLSAKDDDTSLAADLLRERMRSSQTGVTQFVLDEPSGRILFIANGSVYLTTDIVDNENIPKLIQTGCAGILHLSFSPSNSDLAAIISGPNIFIGSLDSDSKWLNLTNYSKSIEGVFAGTPAFAIQEEFNRYIGYWWRPRSEPISETQNLYSILFEHTNETGVDEIYLFSHGSGSLKDFENHRYPKPGAKNANSELKVVQFVYDSSSKEFSNVQILAPNLNEQVKALFATYEYVTRAGWTADGNHVWVQLMNRLQTSAAVYLIPLQLFSNDSAATQLSVVKIFEETSSDEAWVEAHDMWNFLRCSSSTAVEFFTASQVITNAEGQQDSKMGYTDLFHVFRDWSSIKADNGFVDASNSGFIRALTSSQFDITVRRKPLKVFESSGSKDSNAILFYCTKLDS</sequence>
<organism evidence="2 3">
    <name type="scientific">Cichlidogyrus casuarinus</name>
    <dbReference type="NCBI Taxonomy" id="1844966"/>
    <lineage>
        <taxon>Eukaryota</taxon>
        <taxon>Metazoa</taxon>
        <taxon>Spiralia</taxon>
        <taxon>Lophotrochozoa</taxon>
        <taxon>Platyhelminthes</taxon>
        <taxon>Monogenea</taxon>
        <taxon>Monopisthocotylea</taxon>
        <taxon>Dactylogyridea</taxon>
        <taxon>Ancyrocephalidae</taxon>
        <taxon>Cichlidogyrus</taxon>
    </lineage>
</organism>
<accession>A0ABD2Q4C7</accession>
<comment type="caution">
    <text evidence="2">The sequence shown here is derived from an EMBL/GenBank/DDBJ whole genome shotgun (WGS) entry which is preliminary data.</text>
</comment>
<keyword evidence="3" id="KW-1185">Reference proteome</keyword>
<dbReference type="PANTHER" id="PTHR11731:SF193">
    <property type="entry name" value="DIPEPTIDYL PEPTIDASE 9"/>
    <property type="match status" value="1"/>
</dbReference>
<evidence type="ECO:0000313" key="3">
    <source>
        <dbReference type="Proteomes" id="UP001626550"/>
    </source>
</evidence>
<dbReference type="InterPro" id="IPR002469">
    <property type="entry name" value="Peptidase_S9B_N"/>
</dbReference>
<protein>
    <submittedName>
        <fullName evidence="2">Dipeptidylpeptidase</fullName>
    </submittedName>
</protein>
<reference evidence="2 3" key="1">
    <citation type="submission" date="2024-11" db="EMBL/GenBank/DDBJ databases">
        <title>Adaptive evolution of stress response genes in parasites aligns with host niche diversity.</title>
        <authorList>
            <person name="Hahn C."/>
            <person name="Resl P."/>
        </authorList>
    </citation>
    <scope>NUCLEOTIDE SEQUENCE [LARGE SCALE GENOMIC DNA]</scope>
    <source>
        <strain evidence="2">EGGRZ-B1_66</strain>
        <tissue evidence="2">Body</tissue>
    </source>
</reference>
<dbReference type="EMBL" id="JBJKFK010000996">
    <property type="protein sequence ID" value="KAL3314450.1"/>
    <property type="molecule type" value="Genomic_DNA"/>
</dbReference>
<evidence type="ECO:0000313" key="2">
    <source>
        <dbReference type="EMBL" id="KAL3314450.1"/>
    </source>
</evidence>
<proteinExistence type="predicted"/>
<dbReference type="AlphaFoldDB" id="A0ABD2Q4C7"/>
<dbReference type="PANTHER" id="PTHR11731">
    <property type="entry name" value="PROTEASE FAMILY S9B,C DIPEPTIDYL-PEPTIDASE IV-RELATED"/>
    <property type="match status" value="1"/>
</dbReference>
<dbReference type="Gene3D" id="2.140.10.30">
    <property type="entry name" value="Dipeptidylpeptidase IV, N-terminal domain"/>
    <property type="match status" value="1"/>
</dbReference>
<gene>
    <name evidence="2" type="primary">DPP8_1</name>
    <name evidence="2" type="ORF">Ciccas_006934</name>
</gene>
<feature type="domain" description="Dipeptidylpeptidase IV N-terminal" evidence="1">
    <location>
        <begin position="93"/>
        <end position="341"/>
    </location>
</feature>
<name>A0ABD2Q4C7_9PLAT</name>
<dbReference type="Pfam" id="PF00930">
    <property type="entry name" value="DPPIV_N"/>
    <property type="match status" value="1"/>
</dbReference>